<evidence type="ECO:0000259" key="8">
    <source>
        <dbReference type="Pfam" id="PF02770"/>
    </source>
</evidence>
<feature type="domain" description="Acyl-CoA dehydrogenase/oxidase C-terminal" evidence="7">
    <location>
        <begin position="232"/>
        <end position="380"/>
    </location>
</feature>
<feature type="domain" description="Acyl-CoA dehydrogenase/oxidase N-terminal" evidence="9">
    <location>
        <begin position="6"/>
        <end position="120"/>
    </location>
</feature>
<feature type="domain" description="Acyl-CoA oxidase/dehydrogenase middle" evidence="8">
    <location>
        <begin position="124"/>
        <end position="202"/>
    </location>
</feature>
<evidence type="ECO:0000313" key="10">
    <source>
        <dbReference type="EMBL" id="KCZ94240.1"/>
    </source>
</evidence>
<keyword evidence="4 6" id="KW-0274">FAD</keyword>
<sequence>MDLNFTAEDRQFREEAREWLNANVFKERRPHGGQEMREYDLAWQRTQYDAGWAGVSWPKEYGGMGLGLTRQLIWYEEYARAHAPDNHLCFVGLNHGGPTIIARGSEEQKKEHLRPILSGEKIWCQGFSEPNAGSDLASLKTRAVIDGDELVITGSKIWTSHGHLSDMQELLVRTDPGAPKHKGISWVIFDMNTPGLDLRPIDIMSAPNHTHFVQCFYDEARVPLKNVVGDVNDGWSVAMSTLGFERGTAQIKDQIRYAFLVEDMIKKARDRYGAEFVSTDEFGARLAQLRADMAAARAMTYMAVSRAERDVSPAMASLMRAMVGQVQQRVRRLAFDIIGADGLENPEDDDWVYFYLRSYATTIAAGTLQIQRNIIGERVLGLPRGR</sequence>
<evidence type="ECO:0000256" key="3">
    <source>
        <dbReference type="ARBA" id="ARBA00022630"/>
    </source>
</evidence>
<evidence type="ECO:0000313" key="11">
    <source>
        <dbReference type="Proteomes" id="UP000025171"/>
    </source>
</evidence>
<comment type="caution">
    <text evidence="10">The sequence shown here is derived from an EMBL/GenBank/DDBJ whole genome shotgun (WGS) entry which is preliminary data.</text>
</comment>
<dbReference type="STRING" id="1280950.HJO_02660"/>
<dbReference type="InterPro" id="IPR046373">
    <property type="entry name" value="Acyl-CoA_Oxase/DH_mid-dom_sf"/>
</dbReference>
<dbReference type="InterPro" id="IPR052161">
    <property type="entry name" value="Mycobact_Acyl-CoA_DH"/>
</dbReference>
<evidence type="ECO:0000256" key="4">
    <source>
        <dbReference type="ARBA" id="ARBA00022827"/>
    </source>
</evidence>
<evidence type="ECO:0000256" key="6">
    <source>
        <dbReference type="RuleBase" id="RU362125"/>
    </source>
</evidence>
<dbReference type="Pfam" id="PF02770">
    <property type="entry name" value="Acyl-CoA_dh_M"/>
    <property type="match status" value="1"/>
</dbReference>
<dbReference type="InterPro" id="IPR009100">
    <property type="entry name" value="AcylCoA_DH/oxidase_NM_dom_sf"/>
</dbReference>
<dbReference type="InterPro" id="IPR006091">
    <property type="entry name" value="Acyl-CoA_Oxase/DH_mid-dom"/>
</dbReference>
<dbReference type="PANTHER" id="PTHR43292:SF3">
    <property type="entry name" value="ACYL-COA DEHYDROGENASE FADE29"/>
    <property type="match status" value="1"/>
</dbReference>
<dbReference type="GO" id="GO:0016627">
    <property type="term" value="F:oxidoreductase activity, acting on the CH-CH group of donors"/>
    <property type="evidence" value="ECO:0007669"/>
    <property type="project" value="InterPro"/>
</dbReference>
<evidence type="ECO:0000256" key="2">
    <source>
        <dbReference type="ARBA" id="ARBA00009347"/>
    </source>
</evidence>
<comment type="cofactor">
    <cofactor evidence="1 6">
        <name>FAD</name>
        <dbReference type="ChEBI" id="CHEBI:57692"/>
    </cofactor>
</comment>
<dbReference type="Gene3D" id="1.20.140.10">
    <property type="entry name" value="Butyryl-CoA Dehydrogenase, subunit A, domain 3"/>
    <property type="match status" value="1"/>
</dbReference>
<dbReference type="OrthoDB" id="5716984at2"/>
<evidence type="ECO:0000256" key="1">
    <source>
        <dbReference type="ARBA" id="ARBA00001974"/>
    </source>
</evidence>
<dbReference type="Pfam" id="PF02771">
    <property type="entry name" value="Acyl-CoA_dh_N"/>
    <property type="match status" value="1"/>
</dbReference>
<organism evidence="10 11">
    <name type="scientific">Hyphomonas johnsonii MHS-2</name>
    <dbReference type="NCBI Taxonomy" id="1280950"/>
    <lineage>
        <taxon>Bacteria</taxon>
        <taxon>Pseudomonadati</taxon>
        <taxon>Pseudomonadota</taxon>
        <taxon>Alphaproteobacteria</taxon>
        <taxon>Hyphomonadales</taxon>
        <taxon>Hyphomonadaceae</taxon>
        <taxon>Hyphomonas</taxon>
    </lineage>
</organism>
<protein>
    <submittedName>
        <fullName evidence="10">Acyl-CoA dehydrogenase</fullName>
    </submittedName>
</protein>
<dbReference type="InterPro" id="IPR036250">
    <property type="entry name" value="AcylCo_DH-like_C"/>
</dbReference>
<dbReference type="SUPFAM" id="SSF47203">
    <property type="entry name" value="Acyl-CoA dehydrogenase C-terminal domain-like"/>
    <property type="match status" value="1"/>
</dbReference>
<dbReference type="PATRIC" id="fig|1280950.3.peg.543"/>
<dbReference type="AlphaFoldDB" id="A0A059FU56"/>
<evidence type="ECO:0000259" key="7">
    <source>
        <dbReference type="Pfam" id="PF00441"/>
    </source>
</evidence>
<accession>A0A059FU56</accession>
<dbReference type="Proteomes" id="UP000025171">
    <property type="component" value="Unassembled WGS sequence"/>
</dbReference>
<dbReference type="Gene3D" id="2.40.110.10">
    <property type="entry name" value="Butyryl-CoA Dehydrogenase, subunit A, domain 2"/>
    <property type="match status" value="1"/>
</dbReference>
<evidence type="ECO:0000256" key="5">
    <source>
        <dbReference type="ARBA" id="ARBA00023002"/>
    </source>
</evidence>
<comment type="similarity">
    <text evidence="2 6">Belongs to the acyl-CoA dehydrogenase family.</text>
</comment>
<dbReference type="EMBL" id="ARYK01000001">
    <property type="protein sequence ID" value="KCZ94240.1"/>
    <property type="molecule type" value="Genomic_DNA"/>
</dbReference>
<dbReference type="Pfam" id="PF00441">
    <property type="entry name" value="Acyl-CoA_dh_1"/>
    <property type="match status" value="1"/>
</dbReference>
<dbReference type="InterPro" id="IPR009075">
    <property type="entry name" value="AcylCo_DH/oxidase_C"/>
</dbReference>
<dbReference type="Gene3D" id="1.10.540.10">
    <property type="entry name" value="Acyl-CoA dehydrogenase/oxidase, N-terminal domain"/>
    <property type="match status" value="1"/>
</dbReference>
<name>A0A059FU56_9PROT</name>
<dbReference type="GO" id="GO:0005886">
    <property type="term" value="C:plasma membrane"/>
    <property type="evidence" value="ECO:0007669"/>
    <property type="project" value="TreeGrafter"/>
</dbReference>
<gene>
    <name evidence="10" type="ORF">HJO_02660</name>
</gene>
<dbReference type="RefSeq" id="WP_035613247.1">
    <property type="nucleotide sequence ID" value="NZ_ARYK01000001.1"/>
</dbReference>
<dbReference type="SUPFAM" id="SSF56645">
    <property type="entry name" value="Acyl-CoA dehydrogenase NM domain-like"/>
    <property type="match status" value="1"/>
</dbReference>
<proteinExistence type="inferred from homology"/>
<dbReference type="PANTHER" id="PTHR43292">
    <property type="entry name" value="ACYL-COA DEHYDROGENASE"/>
    <property type="match status" value="1"/>
</dbReference>
<keyword evidence="11" id="KW-1185">Reference proteome</keyword>
<evidence type="ECO:0000259" key="9">
    <source>
        <dbReference type="Pfam" id="PF02771"/>
    </source>
</evidence>
<reference evidence="10 11" key="1">
    <citation type="journal article" date="2014" name="Antonie Van Leeuwenhoek">
        <title>Hyphomonas beringensis sp. nov. and Hyphomonas chukchiensis sp. nov., isolated from surface seawater of the Bering Sea and Chukchi Sea.</title>
        <authorList>
            <person name="Li C."/>
            <person name="Lai Q."/>
            <person name="Li G."/>
            <person name="Dong C."/>
            <person name="Wang J."/>
            <person name="Liao Y."/>
            <person name="Shao Z."/>
        </authorList>
    </citation>
    <scope>NUCLEOTIDE SEQUENCE [LARGE SCALE GENOMIC DNA]</scope>
    <source>
        <strain evidence="10 11">MHS-2</strain>
    </source>
</reference>
<dbReference type="InterPro" id="IPR013786">
    <property type="entry name" value="AcylCoA_DH/ox_N"/>
</dbReference>
<dbReference type="InterPro" id="IPR037069">
    <property type="entry name" value="AcylCoA_DH/ox_N_sf"/>
</dbReference>
<dbReference type="GO" id="GO:0050660">
    <property type="term" value="F:flavin adenine dinucleotide binding"/>
    <property type="evidence" value="ECO:0007669"/>
    <property type="project" value="InterPro"/>
</dbReference>
<keyword evidence="5 6" id="KW-0560">Oxidoreductase</keyword>
<keyword evidence="3 6" id="KW-0285">Flavoprotein</keyword>
<dbReference type="eggNOG" id="COG1960">
    <property type="taxonomic scope" value="Bacteria"/>
</dbReference>